<gene>
    <name evidence="1" type="ORF">PU560_01415</name>
</gene>
<keyword evidence="2" id="KW-1185">Reference proteome</keyword>
<evidence type="ECO:0008006" key="3">
    <source>
        <dbReference type="Google" id="ProtNLM"/>
    </source>
</evidence>
<evidence type="ECO:0000313" key="2">
    <source>
        <dbReference type="Proteomes" id="UP001165561"/>
    </source>
</evidence>
<dbReference type="EMBL" id="JARACI010000280">
    <property type="protein sequence ID" value="MDD9205122.1"/>
    <property type="molecule type" value="Genomic_DNA"/>
</dbReference>
<feature type="non-terminal residue" evidence="1">
    <location>
        <position position="1"/>
    </location>
</feature>
<dbReference type="Proteomes" id="UP001165561">
    <property type="component" value="Unassembled WGS sequence"/>
</dbReference>
<comment type="caution">
    <text evidence="1">The sequence shown here is derived from an EMBL/GenBank/DDBJ whole genome shotgun (WGS) entry which is preliminary data.</text>
</comment>
<organism evidence="1 2">
    <name type="scientific">Georgenia halotolerans</name>
    <dbReference type="NCBI Taxonomy" id="3028317"/>
    <lineage>
        <taxon>Bacteria</taxon>
        <taxon>Bacillati</taxon>
        <taxon>Actinomycetota</taxon>
        <taxon>Actinomycetes</taxon>
        <taxon>Micrococcales</taxon>
        <taxon>Bogoriellaceae</taxon>
        <taxon>Georgenia</taxon>
    </lineage>
</organism>
<protein>
    <recommendedName>
        <fullName evidence="3">CHAD domain-containing protein</fullName>
    </recommendedName>
</protein>
<accession>A0ABT5TT43</accession>
<feature type="non-terminal residue" evidence="1">
    <location>
        <position position="222"/>
    </location>
</feature>
<sequence>ARLSTAAQASDALERTQRLAEVSLPELRHQVDQVVEQTGLRRATTLAEWSEQLRMLDGVRAALDVFTPMVFERSVDDMVTATAGRAWRKERSLTLPASVRRRLRKQAQDLLRPGRPVEDLHAELVRVQEQREIWRRHCQAGGWPRLPDGMAEIGHTERRVRADLEVVQEAVGAGAGNEDLLALPLDDLIDQMRRLGEDPAALRVLPERTRILGELADAGLGA</sequence>
<evidence type="ECO:0000313" key="1">
    <source>
        <dbReference type="EMBL" id="MDD9205122.1"/>
    </source>
</evidence>
<proteinExistence type="predicted"/>
<reference evidence="1" key="1">
    <citation type="submission" date="2023-02" db="EMBL/GenBank/DDBJ databases">
        <title>Georgenia sp.10Sc9-8, isolated from a soil sample collected from the Taklamakan desert.</title>
        <authorList>
            <person name="Liu S."/>
        </authorList>
    </citation>
    <scope>NUCLEOTIDE SEQUENCE</scope>
    <source>
        <strain evidence="1">10Sc9-8</strain>
    </source>
</reference>
<name>A0ABT5TT43_9MICO</name>